<evidence type="ECO:0000313" key="13">
    <source>
        <dbReference type="EMBL" id="KAJ8929107.1"/>
    </source>
</evidence>
<accession>A0AAV8WS84</accession>
<feature type="non-terminal residue" evidence="13">
    <location>
        <position position="1"/>
    </location>
</feature>
<gene>
    <name evidence="13" type="ORF">NQ314_018221</name>
</gene>
<evidence type="ECO:0000256" key="9">
    <source>
        <dbReference type="ARBA" id="ARBA00023136"/>
    </source>
</evidence>
<dbReference type="InterPro" id="IPR036719">
    <property type="entry name" value="Neuro-gated_channel_TM_sf"/>
</dbReference>
<dbReference type="SUPFAM" id="SSF90112">
    <property type="entry name" value="Neurotransmitter-gated ion-channel transmembrane pore"/>
    <property type="match status" value="1"/>
</dbReference>
<dbReference type="Proteomes" id="UP001162156">
    <property type="component" value="Unassembled WGS sequence"/>
</dbReference>
<feature type="domain" description="Neurotransmitter-gated ion-channel ligand-binding" evidence="12">
    <location>
        <begin position="38"/>
        <end position="198"/>
    </location>
</feature>
<dbReference type="InterPro" id="IPR006202">
    <property type="entry name" value="Neur_chan_lig-bd"/>
</dbReference>
<keyword evidence="5 11" id="KW-0812">Transmembrane</keyword>
<organism evidence="13 14">
    <name type="scientific">Rhamnusium bicolor</name>
    <dbReference type="NCBI Taxonomy" id="1586634"/>
    <lineage>
        <taxon>Eukaryota</taxon>
        <taxon>Metazoa</taxon>
        <taxon>Ecdysozoa</taxon>
        <taxon>Arthropoda</taxon>
        <taxon>Hexapoda</taxon>
        <taxon>Insecta</taxon>
        <taxon>Pterygota</taxon>
        <taxon>Neoptera</taxon>
        <taxon>Endopterygota</taxon>
        <taxon>Coleoptera</taxon>
        <taxon>Polyphaga</taxon>
        <taxon>Cucujiformia</taxon>
        <taxon>Chrysomeloidea</taxon>
        <taxon>Cerambycidae</taxon>
        <taxon>Lepturinae</taxon>
        <taxon>Rhagiini</taxon>
        <taxon>Rhamnusium</taxon>
    </lineage>
</organism>
<dbReference type="InterPro" id="IPR006028">
    <property type="entry name" value="GABAA/Glycine_rcpt"/>
</dbReference>
<dbReference type="GO" id="GO:0005886">
    <property type="term" value="C:plasma membrane"/>
    <property type="evidence" value="ECO:0007669"/>
    <property type="project" value="UniProtKB-SubCell"/>
</dbReference>
<keyword evidence="8 11" id="KW-0406">Ion transport</keyword>
<keyword evidence="14" id="KW-1185">Reference proteome</keyword>
<dbReference type="AlphaFoldDB" id="A0AAV8WS84"/>
<keyword evidence="7 11" id="KW-1133">Transmembrane helix</keyword>
<comment type="caution">
    <text evidence="13">The sequence shown here is derived from an EMBL/GenBank/DDBJ whole genome shotgun (WGS) entry which is preliminary data.</text>
</comment>
<dbReference type="GO" id="GO:0004888">
    <property type="term" value="F:transmembrane signaling receptor activity"/>
    <property type="evidence" value="ECO:0007669"/>
    <property type="project" value="InterPro"/>
</dbReference>
<dbReference type="GO" id="GO:0005230">
    <property type="term" value="F:extracellular ligand-gated monoatomic ion channel activity"/>
    <property type="evidence" value="ECO:0007669"/>
    <property type="project" value="InterPro"/>
</dbReference>
<evidence type="ECO:0000256" key="7">
    <source>
        <dbReference type="ARBA" id="ARBA00022989"/>
    </source>
</evidence>
<dbReference type="PRINTS" id="PR00252">
    <property type="entry name" value="NRIONCHANNEL"/>
</dbReference>
<dbReference type="Gene3D" id="1.20.58.390">
    <property type="entry name" value="Neurotransmitter-gated ion-channel transmembrane domain"/>
    <property type="match status" value="1"/>
</dbReference>
<keyword evidence="4" id="KW-1003">Cell membrane</keyword>
<name>A0AAV8WS84_9CUCU</name>
<comment type="similarity">
    <text evidence="11">Belongs to the ligand-gated ion channel (TC 1.A.9) family.</text>
</comment>
<keyword evidence="6" id="KW-0732">Signal</keyword>
<reference evidence="13" key="1">
    <citation type="journal article" date="2023" name="Insect Mol. Biol.">
        <title>Genome sequencing provides insights into the evolution of gene families encoding plant cell wall-degrading enzymes in longhorned beetles.</title>
        <authorList>
            <person name="Shin N.R."/>
            <person name="Okamura Y."/>
            <person name="Kirsch R."/>
            <person name="Pauchet Y."/>
        </authorList>
    </citation>
    <scope>NUCLEOTIDE SEQUENCE</scope>
    <source>
        <strain evidence="13">RBIC_L_NR</strain>
    </source>
</reference>
<dbReference type="PANTHER" id="PTHR18945">
    <property type="entry name" value="NEUROTRANSMITTER GATED ION CHANNEL"/>
    <property type="match status" value="1"/>
</dbReference>
<dbReference type="InterPro" id="IPR038050">
    <property type="entry name" value="Neuro_actylchol_rec"/>
</dbReference>
<dbReference type="SUPFAM" id="SSF63712">
    <property type="entry name" value="Nicotinic receptor ligand binding domain-like"/>
    <property type="match status" value="1"/>
</dbReference>
<keyword evidence="3 11" id="KW-0813">Transport</keyword>
<dbReference type="InterPro" id="IPR006201">
    <property type="entry name" value="Neur_channel"/>
</dbReference>
<evidence type="ECO:0000256" key="5">
    <source>
        <dbReference type="ARBA" id="ARBA00022692"/>
    </source>
</evidence>
<sequence>KLTLKPTDDIPLCSNASDIYEFKSDSIENDDKNDPNFEINDSQSEFEIDGLLNQKWIDPRLGANTKTRKMAVAGQIWKPMITNINGHNKIGNNDDTVFWRGFGDEGNVLLSEKVHVGGSCTIDFQNFPFDRQFCQVKFGSYRFPSEEVSILWDEAAVDILTKIRTNEFQLANISTHILMDIRPSGNFTTAVIQFVLRRSNSHYLICTGAPCIIMVLLAYISLWFDINKRTMRFNVNIFSFGVNLYFYYSSTCLTQPVPYLKALDIFVGLCTCFSIISLLETFILDFLCSAEENLFHLKKHACSKEYPKYVYWIEMGMKIAFPIFYTFFVSLYGAVYVN</sequence>
<feature type="transmembrane region" description="Helical" evidence="11">
    <location>
        <begin position="309"/>
        <end position="335"/>
    </location>
</feature>
<feature type="transmembrane region" description="Helical" evidence="11">
    <location>
        <begin position="202"/>
        <end position="224"/>
    </location>
</feature>
<dbReference type="PROSITE" id="PS00236">
    <property type="entry name" value="NEUROTR_ION_CHANNEL"/>
    <property type="match status" value="1"/>
</dbReference>
<evidence type="ECO:0000256" key="1">
    <source>
        <dbReference type="ARBA" id="ARBA00004141"/>
    </source>
</evidence>
<evidence type="ECO:0000256" key="3">
    <source>
        <dbReference type="ARBA" id="ARBA00022448"/>
    </source>
</evidence>
<dbReference type="InterPro" id="IPR036734">
    <property type="entry name" value="Neur_chan_lig-bd_sf"/>
</dbReference>
<dbReference type="Gene3D" id="2.70.170.10">
    <property type="entry name" value="Neurotransmitter-gated ion-channel ligand-binding domain"/>
    <property type="match status" value="1"/>
</dbReference>
<evidence type="ECO:0000256" key="8">
    <source>
        <dbReference type="ARBA" id="ARBA00023065"/>
    </source>
</evidence>
<evidence type="ECO:0000259" key="12">
    <source>
        <dbReference type="Pfam" id="PF02931"/>
    </source>
</evidence>
<keyword evidence="10 11" id="KW-0407">Ion channel</keyword>
<comment type="subcellular location">
    <subcellularLocation>
        <location evidence="2">Cell membrane</location>
    </subcellularLocation>
    <subcellularLocation>
        <location evidence="1">Membrane</location>
        <topology evidence="1">Multi-pass membrane protein</topology>
    </subcellularLocation>
</comment>
<dbReference type="InterPro" id="IPR018000">
    <property type="entry name" value="Neurotransmitter_ion_chnl_CS"/>
</dbReference>
<evidence type="ECO:0000256" key="6">
    <source>
        <dbReference type="ARBA" id="ARBA00022729"/>
    </source>
</evidence>
<evidence type="ECO:0000256" key="10">
    <source>
        <dbReference type="ARBA" id="ARBA00023303"/>
    </source>
</evidence>
<evidence type="ECO:0000313" key="14">
    <source>
        <dbReference type="Proteomes" id="UP001162156"/>
    </source>
</evidence>
<evidence type="ECO:0000256" key="11">
    <source>
        <dbReference type="RuleBase" id="RU000687"/>
    </source>
</evidence>
<feature type="transmembrane region" description="Helical" evidence="11">
    <location>
        <begin position="233"/>
        <end position="250"/>
    </location>
</feature>
<dbReference type="PRINTS" id="PR00253">
    <property type="entry name" value="GABAARECEPTR"/>
</dbReference>
<protein>
    <recommendedName>
        <fullName evidence="12">Neurotransmitter-gated ion-channel ligand-binding domain-containing protein</fullName>
    </recommendedName>
</protein>
<evidence type="ECO:0000256" key="2">
    <source>
        <dbReference type="ARBA" id="ARBA00004236"/>
    </source>
</evidence>
<keyword evidence="9 11" id="KW-0472">Membrane</keyword>
<proteinExistence type="inferred from homology"/>
<evidence type="ECO:0000256" key="4">
    <source>
        <dbReference type="ARBA" id="ARBA00022475"/>
    </source>
</evidence>
<feature type="transmembrane region" description="Helical" evidence="11">
    <location>
        <begin position="265"/>
        <end position="288"/>
    </location>
</feature>
<dbReference type="EMBL" id="JANEYF010005117">
    <property type="protein sequence ID" value="KAJ8929107.1"/>
    <property type="molecule type" value="Genomic_DNA"/>
</dbReference>
<dbReference type="Pfam" id="PF02931">
    <property type="entry name" value="Neur_chan_LBD"/>
    <property type="match status" value="1"/>
</dbReference>